<dbReference type="PANTHER" id="PTHR12137">
    <property type="entry name" value="CARBOHYDRATE SULFOTRANSFERASE"/>
    <property type="match status" value="1"/>
</dbReference>
<keyword evidence="6" id="KW-0472">Membrane</keyword>
<evidence type="ECO:0000256" key="2">
    <source>
        <dbReference type="ARBA" id="ARBA00022679"/>
    </source>
</evidence>
<keyword evidence="9" id="KW-1185">Reference proteome</keyword>
<keyword evidence="4" id="KW-1133">Transmembrane helix</keyword>
<keyword evidence="5" id="KW-0333">Golgi apparatus</keyword>
<keyword evidence="2" id="KW-0808">Transferase</keyword>
<evidence type="ECO:0000256" key="7">
    <source>
        <dbReference type="ARBA" id="ARBA00023180"/>
    </source>
</evidence>
<reference evidence="8 9" key="1">
    <citation type="submission" date="2017-06" db="EMBL/GenBank/DDBJ databases">
        <title>Whole Genome Sequences of Colwellia marinimaniae MTCD1.</title>
        <authorList>
            <person name="Kusumoto H."/>
            <person name="Inoue M."/>
            <person name="Tanikawa K."/>
            <person name="Maeji H."/>
            <person name="Cameron J.H."/>
            <person name="Bartlett D.H."/>
        </authorList>
    </citation>
    <scope>NUCLEOTIDE SEQUENCE [LARGE SCALE GENOMIC DNA]</scope>
    <source>
        <strain evidence="8 9">MTCD1</strain>
    </source>
</reference>
<dbReference type="InterPro" id="IPR018011">
    <property type="entry name" value="Carb_sulfotrans_8-10"/>
</dbReference>
<dbReference type="Pfam" id="PF03567">
    <property type="entry name" value="Sulfotransfer_2"/>
    <property type="match status" value="1"/>
</dbReference>
<evidence type="ECO:0000313" key="8">
    <source>
        <dbReference type="EMBL" id="GAW95536.1"/>
    </source>
</evidence>
<protein>
    <recommendedName>
        <fullName evidence="10">Sulfotransferase family protein</fullName>
    </recommendedName>
</protein>
<dbReference type="SUPFAM" id="SSF52540">
    <property type="entry name" value="P-loop containing nucleoside triphosphate hydrolases"/>
    <property type="match status" value="1"/>
</dbReference>
<organism evidence="8 9">
    <name type="scientific">Colwellia marinimaniae</name>
    <dbReference type="NCBI Taxonomy" id="1513592"/>
    <lineage>
        <taxon>Bacteria</taxon>
        <taxon>Pseudomonadati</taxon>
        <taxon>Pseudomonadota</taxon>
        <taxon>Gammaproteobacteria</taxon>
        <taxon>Alteromonadales</taxon>
        <taxon>Colwelliaceae</taxon>
        <taxon>Colwellia</taxon>
    </lineage>
</organism>
<dbReference type="PANTHER" id="PTHR12137:SF54">
    <property type="entry name" value="CARBOHYDRATE SULFOTRANSFERASE"/>
    <property type="match status" value="1"/>
</dbReference>
<evidence type="ECO:0000256" key="4">
    <source>
        <dbReference type="ARBA" id="ARBA00022989"/>
    </source>
</evidence>
<comment type="caution">
    <text evidence="8">The sequence shown here is derived from an EMBL/GenBank/DDBJ whole genome shotgun (WGS) entry which is preliminary data.</text>
</comment>
<evidence type="ECO:0000256" key="5">
    <source>
        <dbReference type="ARBA" id="ARBA00023034"/>
    </source>
</evidence>
<evidence type="ECO:0000256" key="3">
    <source>
        <dbReference type="ARBA" id="ARBA00022692"/>
    </source>
</evidence>
<evidence type="ECO:0000256" key="6">
    <source>
        <dbReference type="ARBA" id="ARBA00023136"/>
    </source>
</evidence>
<keyword evidence="3" id="KW-0812">Transmembrane</keyword>
<dbReference type="InterPro" id="IPR005331">
    <property type="entry name" value="Sulfotransferase"/>
</dbReference>
<gene>
    <name evidence="8" type="ORF">MTCD1_01139</name>
</gene>
<dbReference type="EMBL" id="BDQM01000006">
    <property type="protein sequence ID" value="GAW95536.1"/>
    <property type="molecule type" value="Genomic_DNA"/>
</dbReference>
<name>A0ABQ0MT35_9GAMM</name>
<proteinExistence type="predicted"/>
<comment type="subcellular location">
    <subcellularLocation>
        <location evidence="1">Golgi apparatus membrane</location>
        <topology evidence="1">Single-pass type II membrane protein</topology>
    </subcellularLocation>
</comment>
<keyword evidence="7" id="KW-0325">Glycoprotein</keyword>
<dbReference type="InterPro" id="IPR027417">
    <property type="entry name" value="P-loop_NTPase"/>
</dbReference>
<sequence length="175" mass="20708">MAHLLASEYVSYGHIEQQRFNRYFKFTFVRNSWARLVSEYKFKGLHRRMSFRDFVLNGLLPKSPYTDAYRHIEPQYNFLHDKSGVLLVDFVGKFESLQEGFDHVCSKINIQESKLPHINSSNNSPTIIEKIKKLWSFKKQDKPRHYTEYYDNDTLAIVSDLYAKDIATFGYVFGE</sequence>
<evidence type="ECO:0008006" key="10">
    <source>
        <dbReference type="Google" id="ProtNLM"/>
    </source>
</evidence>
<accession>A0ABQ0MT35</accession>
<evidence type="ECO:0000313" key="9">
    <source>
        <dbReference type="Proteomes" id="UP000197068"/>
    </source>
</evidence>
<dbReference type="Proteomes" id="UP000197068">
    <property type="component" value="Unassembled WGS sequence"/>
</dbReference>
<evidence type="ECO:0000256" key="1">
    <source>
        <dbReference type="ARBA" id="ARBA00004323"/>
    </source>
</evidence>